<dbReference type="PANTHER" id="PTHR48011">
    <property type="entry name" value="CCR4-NOT TRANSCRIPTIONAL COMPLEX SUBUNIT CAF120-RELATED"/>
    <property type="match status" value="1"/>
</dbReference>
<organism evidence="1">
    <name type="scientific">Solanum lycopersicum</name>
    <name type="common">Tomato</name>
    <name type="synonym">Lycopersicon esculentum</name>
    <dbReference type="NCBI Taxonomy" id="4081"/>
    <lineage>
        <taxon>Eukaryota</taxon>
        <taxon>Viridiplantae</taxon>
        <taxon>Streptophyta</taxon>
        <taxon>Embryophyta</taxon>
        <taxon>Tracheophyta</taxon>
        <taxon>Spermatophyta</taxon>
        <taxon>Magnoliopsida</taxon>
        <taxon>eudicotyledons</taxon>
        <taxon>Gunneridae</taxon>
        <taxon>Pentapetalae</taxon>
        <taxon>asterids</taxon>
        <taxon>lamiids</taxon>
        <taxon>Solanales</taxon>
        <taxon>Solanaceae</taxon>
        <taxon>Solanoideae</taxon>
        <taxon>Solaneae</taxon>
        <taxon>Solanum</taxon>
        <taxon>Solanum subgen. Lycopersicon</taxon>
    </lineage>
</organism>
<dbReference type="STRING" id="4081.A0A3Q7J5A6"/>
<name>A0A3Q7J5A6_SOLLC</name>
<sequence>MVGLSWKRGTTLREGGFGANSLASTLNALFCGVTLPSLMALKSCNFNASQSLKEEAEILLMFKHSPYIVQCFGANVSFDDNVILYNLLLEYVPEQALLLVFRTSINC</sequence>
<dbReference type="PaxDb" id="4081-Solyc12g017790.1.1"/>
<dbReference type="Proteomes" id="UP000004994">
    <property type="component" value="Chromosome 12"/>
</dbReference>
<dbReference type="Gramene" id="Solyc12g017790.1.1">
    <property type="protein sequence ID" value="Solyc12g017790.1.1.1"/>
    <property type="gene ID" value="Solyc12g017790.1"/>
</dbReference>
<dbReference type="OMA" id="FRTSINC"/>
<dbReference type="InterPro" id="IPR011009">
    <property type="entry name" value="Kinase-like_dom_sf"/>
</dbReference>
<evidence type="ECO:0000313" key="1">
    <source>
        <dbReference type="EnsemblPlants" id="Solyc12g017790.1.1.1"/>
    </source>
</evidence>
<dbReference type="InterPro" id="IPR052751">
    <property type="entry name" value="Plant_MAPKKK"/>
</dbReference>
<accession>A0A3Q7J5A6</accession>
<evidence type="ECO:0000313" key="2">
    <source>
        <dbReference type="Proteomes" id="UP000004994"/>
    </source>
</evidence>
<evidence type="ECO:0008006" key="3">
    <source>
        <dbReference type="Google" id="ProtNLM"/>
    </source>
</evidence>
<dbReference type="InParanoid" id="A0A3Q7J5A6"/>
<dbReference type="SUPFAM" id="SSF56112">
    <property type="entry name" value="Protein kinase-like (PK-like)"/>
    <property type="match status" value="1"/>
</dbReference>
<dbReference type="EnsemblPlants" id="Solyc12g017790.1.1">
    <property type="protein sequence ID" value="Solyc12g017790.1.1.1"/>
    <property type="gene ID" value="Solyc12g017790.1"/>
</dbReference>
<dbReference type="AlphaFoldDB" id="A0A3Q7J5A6"/>
<reference evidence="1" key="1">
    <citation type="journal article" date="2012" name="Nature">
        <title>The tomato genome sequence provides insights into fleshy fruit evolution.</title>
        <authorList>
            <consortium name="Tomato Genome Consortium"/>
        </authorList>
    </citation>
    <scope>NUCLEOTIDE SEQUENCE [LARGE SCALE GENOMIC DNA]</scope>
    <source>
        <strain evidence="1">cv. Heinz 1706</strain>
    </source>
</reference>
<keyword evidence="2" id="KW-1185">Reference proteome</keyword>
<protein>
    <recommendedName>
        <fullName evidence="3">Protein kinase domain-containing protein</fullName>
    </recommendedName>
</protein>
<reference evidence="1" key="2">
    <citation type="submission" date="2019-01" db="UniProtKB">
        <authorList>
            <consortium name="EnsemblPlants"/>
        </authorList>
    </citation>
    <scope>IDENTIFICATION</scope>
    <source>
        <strain evidence="1">cv. Heinz 1706</strain>
    </source>
</reference>
<dbReference type="PANTHER" id="PTHR48011:SF64">
    <property type="entry name" value="MITOGEN-ACTIVATED PROTEIN KINASE KINASE KINASE 3-LIKE"/>
    <property type="match status" value="1"/>
</dbReference>
<proteinExistence type="predicted"/>